<dbReference type="Proteomes" id="UP000612585">
    <property type="component" value="Unassembled WGS sequence"/>
</dbReference>
<feature type="region of interest" description="Disordered" evidence="1">
    <location>
        <begin position="92"/>
        <end position="127"/>
    </location>
</feature>
<dbReference type="AlphaFoldDB" id="A0A8J3Z4J6"/>
<accession>A0A8J3Z4J6</accession>
<evidence type="ECO:0000313" key="3">
    <source>
        <dbReference type="Proteomes" id="UP000612585"/>
    </source>
</evidence>
<evidence type="ECO:0000256" key="1">
    <source>
        <dbReference type="SAM" id="MobiDB-lite"/>
    </source>
</evidence>
<gene>
    <name evidence="2" type="ORF">Vau01_036790</name>
</gene>
<evidence type="ECO:0000313" key="2">
    <source>
        <dbReference type="EMBL" id="GIJ56163.1"/>
    </source>
</evidence>
<sequence length="151" mass="16214">MLDGASYWLPRIQYADCDLQLTEGKLRARTSLSLDTSAAHVSVRSSQDKDLPEDMNLGWPATQNVGPYALKLRPKVAGICVRATMVFDLGTSRNLGSGDAARPRGPTAAGSAPARQIPKQPRQSWPVVASLSDDEDFRVAGLPLPGCDQPL</sequence>
<comment type="caution">
    <text evidence="2">The sequence shown here is derived from an EMBL/GenBank/DDBJ whole genome shotgun (WGS) entry which is preliminary data.</text>
</comment>
<protein>
    <submittedName>
        <fullName evidence="2">Uncharacterized protein</fullName>
    </submittedName>
</protein>
<keyword evidence="3" id="KW-1185">Reference proteome</keyword>
<name>A0A8J3Z4J6_9ACTN</name>
<proteinExistence type="predicted"/>
<organism evidence="2 3">
    <name type="scientific">Virgisporangium aurantiacum</name>
    <dbReference type="NCBI Taxonomy" id="175570"/>
    <lineage>
        <taxon>Bacteria</taxon>
        <taxon>Bacillati</taxon>
        <taxon>Actinomycetota</taxon>
        <taxon>Actinomycetes</taxon>
        <taxon>Micromonosporales</taxon>
        <taxon>Micromonosporaceae</taxon>
        <taxon>Virgisporangium</taxon>
    </lineage>
</organism>
<reference evidence="2" key="1">
    <citation type="submission" date="2021-01" db="EMBL/GenBank/DDBJ databases">
        <title>Whole genome shotgun sequence of Virgisporangium aurantiacum NBRC 16421.</title>
        <authorList>
            <person name="Komaki H."/>
            <person name="Tamura T."/>
        </authorList>
    </citation>
    <scope>NUCLEOTIDE SEQUENCE</scope>
    <source>
        <strain evidence="2">NBRC 16421</strain>
    </source>
</reference>
<dbReference type="EMBL" id="BOPG01000023">
    <property type="protein sequence ID" value="GIJ56163.1"/>
    <property type="molecule type" value="Genomic_DNA"/>
</dbReference>